<organism evidence="4 5">
    <name type="scientific">Symbiodinium necroappetens</name>
    <dbReference type="NCBI Taxonomy" id="1628268"/>
    <lineage>
        <taxon>Eukaryota</taxon>
        <taxon>Sar</taxon>
        <taxon>Alveolata</taxon>
        <taxon>Dinophyceae</taxon>
        <taxon>Suessiales</taxon>
        <taxon>Symbiodiniaceae</taxon>
        <taxon>Symbiodinium</taxon>
    </lineage>
</organism>
<dbReference type="Pfam" id="PF16884">
    <property type="entry name" value="ADH_N_2"/>
    <property type="match status" value="1"/>
</dbReference>
<dbReference type="InterPro" id="IPR013149">
    <property type="entry name" value="ADH-like_C"/>
</dbReference>
<keyword evidence="5" id="KW-1185">Reference proteome</keyword>
<comment type="caution">
    <text evidence="4">The sequence shown here is derived from an EMBL/GenBank/DDBJ whole genome shotgun (WGS) entry which is preliminary data.</text>
</comment>
<reference evidence="4" key="1">
    <citation type="submission" date="2021-02" db="EMBL/GenBank/DDBJ databases">
        <authorList>
            <person name="Dougan E. K."/>
            <person name="Rhodes N."/>
            <person name="Thang M."/>
            <person name="Chan C."/>
        </authorList>
    </citation>
    <scope>NUCLEOTIDE SEQUENCE</scope>
</reference>
<dbReference type="InterPro" id="IPR020843">
    <property type="entry name" value="ER"/>
</dbReference>
<dbReference type="AlphaFoldDB" id="A0A812XNL3"/>
<feature type="transmembrane region" description="Helical" evidence="2">
    <location>
        <begin position="328"/>
        <end position="352"/>
    </location>
</feature>
<feature type="transmembrane region" description="Helical" evidence="2">
    <location>
        <begin position="235"/>
        <end position="253"/>
    </location>
</feature>
<dbReference type="GO" id="GO:0016628">
    <property type="term" value="F:oxidoreductase activity, acting on the CH-CH group of donors, NAD or NADP as acceptor"/>
    <property type="evidence" value="ECO:0007669"/>
    <property type="project" value="InterPro"/>
</dbReference>
<accession>A0A812XNL3</accession>
<dbReference type="Gene3D" id="1.20.1250.20">
    <property type="entry name" value="MFS general substrate transporter like domains"/>
    <property type="match status" value="1"/>
</dbReference>
<dbReference type="FunFam" id="3.40.50.720:FF:000121">
    <property type="entry name" value="Prostaglandin reductase 2"/>
    <property type="match status" value="1"/>
</dbReference>
<evidence type="ECO:0000256" key="2">
    <source>
        <dbReference type="SAM" id="Phobius"/>
    </source>
</evidence>
<dbReference type="SMART" id="SM00829">
    <property type="entry name" value="PKS_ER"/>
    <property type="match status" value="1"/>
</dbReference>
<evidence type="ECO:0000259" key="3">
    <source>
        <dbReference type="SMART" id="SM00829"/>
    </source>
</evidence>
<dbReference type="Gene3D" id="3.90.180.10">
    <property type="entry name" value="Medium-chain alcohol dehydrogenases, catalytic domain"/>
    <property type="match status" value="1"/>
</dbReference>
<dbReference type="InterPro" id="IPR036259">
    <property type="entry name" value="MFS_trans_sf"/>
</dbReference>
<feature type="transmembrane region" description="Helical" evidence="2">
    <location>
        <begin position="265"/>
        <end position="285"/>
    </location>
</feature>
<feature type="transmembrane region" description="Helical" evidence="2">
    <location>
        <begin position="156"/>
        <end position="174"/>
    </location>
</feature>
<protein>
    <submittedName>
        <fullName evidence="4">YfmJ protein</fullName>
    </submittedName>
</protein>
<dbReference type="SUPFAM" id="SSF50129">
    <property type="entry name" value="GroES-like"/>
    <property type="match status" value="1"/>
</dbReference>
<dbReference type="Gene3D" id="3.40.50.720">
    <property type="entry name" value="NAD(P)-binding Rossmann-like Domain"/>
    <property type="match status" value="1"/>
</dbReference>
<dbReference type="Pfam" id="PF07690">
    <property type="entry name" value="MFS_1"/>
    <property type="match status" value="1"/>
</dbReference>
<feature type="transmembrane region" description="Helical" evidence="2">
    <location>
        <begin position="111"/>
        <end position="135"/>
    </location>
</feature>
<evidence type="ECO:0000313" key="5">
    <source>
        <dbReference type="Proteomes" id="UP000601435"/>
    </source>
</evidence>
<feature type="transmembrane region" description="Helical" evidence="2">
    <location>
        <begin position="51"/>
        <end position="72"/>
    </location>
</feature>
<dbReference type="CDD" id="cd06174">
    <property type="entry name" value="MFS"/>
    <property type="match status" value="1"/>
</dbReference>
<dbReference type="Pfam" id="PF00107">
    <property type="entry name" value="ADH_zinc_N"/>
    <property type="match status" value="1"/>
</dbReference>
<dbReference type="InterPro" id="IPR045010">
    <property type="entry name" value="MDR_fam"/>
</dbReference>
<dbReference type="InterPro" id="IPR011032">
    <property type="entry name" value="GroES-like_sf"/>
</dbReference>
<feature type="transmembrane region" description="Helical" evidence="2">
    <location>
        <begin position="186"/>
        <end position="204"/>
    </location>
</feature>
<sequence>MTEPIDSPDNTHLKDSERWIVRNGVGVQIMETLAVGAFLTALAVQLGAPNWMIGALAAIPHIAQVAQVPALWTVERLRKRRMIYLISGMIARPMLLVIAVAAVVYTGMQALWLILLAFAIRYAAGAFLSCSWNSWMRDLVPDAEMGRLFSNRQQKMIGVGILFSLLAAAFIDLWKQFSGLPTEYAYATVYTLAFIGGSYSVICARKIFEPVMEPSHAHIISHLRAPFANRNYRRLISFLASWNFAVNLAAPFFTVYMLKRLEYELTLVIAFATLSQIASFLTVRYWGSIADHFSNKVVLATCCPVFILSIFAWTFTTLPEPHGFTIPLLILIHIATGFAVAGVNLASGNIALKLAPIGGSTAYLASSSMVNATAAGIAALLGGIAVDLFSSWELGLTIHWQSEANNLQLEAMNFSHWDFFFLFSTLVGLYSLHRLSLVEEKGLRAASEFPLDGLTHIMTDYKNREIHLTSRPNGLPVPENFGLIETNVSSDDGDVLLKNIYMSVDPAMRPPLTNGQTKLDEPMMGGAIGKVLHSSNPDHAVGSYVIHRAGFREYHVSDSSDLRTITLQDEPLSTHLHVLGGTGLTAYGGLLVTGELKDSENVFVSAAAGAVGSVVCQIAKIKGCRVAGSCGSQEKVDYLLNELGIDYAFNYKTQDIRKSLREGLPNGIDVYFENVGGEHLDAACGQMRPLGRIPVCGMISAYNNKGARSEGVTTLSNMIYNRVTMKGFVVYEFEHLREQFLTDMRKWIAAGQMKYSETIMQGIEQAPAALIGLLKGENTGKMLVQLSEDL</sequence>
<dbReference type="CDD" id="cd05288">
    <property type="entry name" value="PGDH"/>
    <property type="match status" value="1"/>
</dbReference>
<evidence type="ECO:0000313" key="4">
    <source>
        <dbReference type="EMBL" id="CAE7741306.1"/>
    </source>
</evidence>
<feature type="transmembrane region" description="Helical" evidence="2">
    <location>
        <begin position="84"/>
        <end position="105"/>
    </location>
</feature>
<proteinExistence type="predicted"/>
<feature type="transmembrane region" description="Helical" evidence="2">
    <location>
        <begin position="297"/>
        <end position="316"/>
    </location>
</feature>
<feature type="transmembrane region" description="Helical" evidence="2">
    <location>
        <begin position="364"/>
        <end position="386"/>
    </location>
</feature>
<dbReference type="InterPro" id="IPR036291">
    <property type="entry name" value="NAD(P)-bd_dom_sf"/>
</dbReference>
<dbReference type="GO" id="GO:0022857">
    <property type="term" value="F:transmembrane transporter activity"/>
    <property type="evidence" value="ECO:0007669"/>
    <property type="project" value="InterPro"/>
</dbReference>
<keyword evidence="2" id="KW-1133">Transmembrane helix</keyword>
<gene>
    <name evidence="4" type="primary">yfmJ</name>
    <name evidence="4" type="ORF">SNEC2469_LOCUS21437</name>
</gene>
<dbReference type="PANTHER" id="PTHR43205:SF7">
    <property type="entry name" value="PROSTAGLANDIN REDUCTASE 1"/>
    <property type="match status" value="1"/>
</dbReference>
<dbReference type="InterPro" id="IPR041694">
    <property type="entry name" value="ADH_N_2"/>
</dbReference>
<dbReference type="Proteomes" id="UP000601435">
    <property type="component" value="Unassembled WGS sequence"/>
</dbReference>
<keyword evidence="1" id="KW-0560">Oxidoreductase</keyword>
<dbReference type="SUPFAM" id="SSF103473">
    <property type="entry name" value="MFS general substrate transporter"/>
    <property type="match status" value="1"/>
</dbReference>
<name>A0A812XNL3_9DINO</name>
<feature type="domain" description="Enoyl reductase (ER)" evidence="3">
    <location>
        <begin position="495"/>
        <end position="784"/>
    </location>
</feature>
<keyword evidence="2" id="KW-0812">Transmembrane</keyword>
<evidence type="ECO:0000256" key="1">
    <source>
        <dbReference type="ARBA" id="ARBA00023002"/>
    </source>
</evidence>
<dbReference type="PANTHER" id="PTHR43205">
    <property type="entry name" value="PROSTAGLANDIN REDUCTASE"/>
    <property type="match status" value="1"/>
</dbReference>
<dbReference type="OrthoDB" id="447735at2759"/>
<dbReference type="EMBL" id="CAJNJA010037918">
    <property type="protein sequence ID" value="CAE7741306.1"/>
    <property type="molecule type" value="Genomic_DNA"/>
</dbReference>
<keyword evidence="2" id="KW-0472">Membrane</keyword>
<feature type="transmembrane region" description="Helical" evidence="2">
    <location>
        <begin position="24"/>
        <end position="45"/>
    </location>
</feature>
<dbReference type="SUPFAM" id="SSF51735">
    <property type="entry name" value="NAD(P)-binding Rossmann-fold domains"/>
    <property type="match status" value="1"/>
</dbReference>
<dbReference type="InterPro" id="IPR011701">
    <property type="entry name" value="MFS"/>
</dbReference>